<evidence type="ECO:0000259" key="1">
    <source>
        <dbReference type="PROSITE" id="PS51186"/>
    </source>
</evidence>
<dbReference type="EMBL" id="AODH01000027">
    <property type="protein sequence ID" value="EUJ39413.1"/>
    <property type="molecule type" value="Genomic_DNA"/>
</dbReference>
<sequence length="146" mass="16681">MAQWQIKTFSELTTIELFNLLYTRSEVFVVEQNCVFQEPTLEDLDCLHVFKTDEAGGIIAYGRIIDKGETVTFGRVITAPQHRGAGSGRELLTVLISEITRRYPARTIEIQAQSYLEHFYGSFGFKACSAYYLEDEIEHVDMKKEG</sequence>
<dbReference type="STRING" id="1265861.BCAMP_07250"/>
<dbReference type="PATRIC" id="fig|1265861.3.peg.1423"/>
<dbReference type="SUPFAM" id="SSF55729">
    <property type="entry name" value="Acyl-CoA N-acyltransferases (Nat)"/>
    <property type="match status" value="1"/>
</dbReference>
<dbReference type="Gene3D" id="3.40.630.30">
    <property type="match status" value="1"/>
</dbReference>
<accession>W7D2B4</accession>
<dbReference type="PROSITE" id="PS51186">
    <property type="entry name" value="GNAT"/>
    <property type="match status" value="1"/>
</dbReference>
<keyword evidence="3" id="KW-1185">Reference proteome</keyword>
<reference evidence="2 3" key="1">
    <citation type="submission" date="2012-12" db="EMBL/GenBank/DDBJ databases">
        <title>Novel taxa of Listeriaceae from agricultural environments in the United States.</title>
        <authorList>
            <person name="den Bakker H.C."/>
            <person name="Allred A."/>
            <person name="Warchocki S."/>
            <person name="Wright E.M."/>
            <person name="Burrell A."/>
            <person name="Nightingale K.K."/>
            <person name="Kephart D."/>
            <person name="Wiedmann M."/>
        </authorList>
    </citation>
    <scope>NUCLEOTIDE SEQUENCE [LARGE SCALE GENOMIC DNA]</scope>
    <source>
        <strain evidence="2 3">FSL F6-1037</strain>
    </source>
</reference>
<dbReference type="OrthoDB" id="8593648at2"/>
<proteinExistence type="predicted"/>
<dbReference type="Pfam" id="PF13673">
    <property type="entry name" value="Acetyltransf_10"/>
    <property type="match status" value="1"/>
</dbReference>
<evidence type="ECO:0000313" key="3">
    <source>
        <dbReference type="Proteomes" id="UP000019243"/>
    </source>
</evidence>
<dbReference type="GO" id="GO:0016747">
    <property type="term" value="F:acyltransferase activity, transferring groups other than amino-acyl groups"/>
    <property type="evidence" value="ECO:0007669"/>
    <property type="project" value="InterPro"/>
</dbReference>
<dbReference type="Proteomes" id="UP000019243">
    <property type="component" value="Unassembled WGS sequence"/>
</dbReference>
<dbReference type="InterPro" id="IPR016181">
    <property type="entry name" value="Acyl_CoA_acyltransferase"/>
</dbReference>
<dbReference type="InterPro" id="IPR000182">
    <property type="entry name" value="GNAT_dom"/>
</dbReference>
<keyword evidence="2" id="KW-0808">Transferase</keyword>
<evidence type="ECO:0000313" key="2">
    <source>
        <dbReference type="EMBL" id="EUJ39413.1"/>
    </source>
</evidence>
<gene>
    <name evidence="2" type="ORF">BCAMP_07250</name>
</gene>
<dbReference type="RefSeq" id="WP_035314641.1">
    <property type="nucleotide sequence ID" value="NZ_AODH01000027.1"/>
</dbReference>
<dbReference type="AlphaFoldDB" id="W7D2B4"/>
<organism evidence="2 3">
    <name type="scientific">Brochothrix campestris FSL F6-1037</name>
    <dbReference type="NCBI Taxonomy" id="1265861"/>
    <lineage>
        <taxon>Bacteria</taxon>
        <taxon>Bacillati</taxon>
        <taxon>Bacillota</taxon>
        <taxon>Bacilli</taxon>
        <taxon>Bacillales</taxon>
        <taxon>Listeriaceae</taxon>
        <taxon>Brochothrix</taxon>
    </lineage>
</organism>
<feature type="domain" description="N-acetyltransferase" evidence="1">
    <location>
        <begin position="7"/>
        <end position="146"/>
    </location>
</feature>
<protein>
    <submittedName>
        <fullName evidence="2">Acetyltransferase family protein</fullName>
    </submittedName>
</protein>
<name>W7D2B4_9LIST</name>
<comment type="caution">
    <text evidence="2">The sequence shown here is derived from an EMBL/GenBank/DDBJ whole genome shotgun (WGS) entry which is preliminary data.</text>
</comment>